<accession>A0A451GGZ9</accession>
<name>A0A451GGZ9_9RHOB</name>
<gene>
    <name evidence="1" type="ORF">EP867_17605</name>
</gene>
<dbReference type="RefSeq" id="WP_128490773.1">
    <property type="nucleotide sequence ID" value="NZ_JBHLXB010000169.1"/>
</dbReference>
<comment type="caution">
    <text evidence="1">The sequence shown here is derived from an EMBL/GenBank/DDBJ whole genome shotgun (WGS) entry which is preliminary data.</text>
</comment>
<dbReference type="EMBL" id="SBLC01000052">
    <property type="protein sequence ID" value="RWY37134.1"/>
    <property type="molecule type" value="Genomic_DNA"/>
</dbReference>
<proteinExistence type="predicted"/>
<dbReference type="InterPro" id="IPR010064">
    <property type="entry name" value="HK97-gp10_tail"/>
</dbReference>
<keyword evidence="2" id="KW-1185">Reference proteome</keyword>
<evidence type="ECO:0008006" key="3">
    <source>
        <dbReference type="Google" id="ProtNLM"/>
    </source>
</evidence>
<sequence length="188" mass="20441">MAVSVKITGLKELERSLQELEKAATRKTVVRNALKKGAAPIASAMAANAQRTPDPKIGANIVVGTKIKGEAGKAAFSQAMRQGFDRASAVKAMRDARRVAKGSLPPVIMYVGPSERFRFTHFWEFGTKPRINKGMFAGTKHPGTRPTPFMRPAWDSQRDAALQAITTELAEQIRKAAARQAKRKARGG</sequence>
<organism evidence="1 2">
    <name type="scientific">Falsigemmobacter intermedius</name>
    <dbReference type="NCBI Taxonomy" id="1553448"/>
    <lineage>
        <taxon>Bacteria</taxon>
        <taxon>Pseudomonadati</taxon>
        <taxon>Pseudomonadota</taxon>
        <taxon>Alphaproteobacteria</taxon>
        <taxon>Rhodobacterales</taxon>
        <taxon>Paracoccaceae</taxon>
        <taxon>Falsigemmobacter</taxon>
    </lineage>
</organism>
<dbReference type="NCBIfam" id="TIGR01725">
    <property type="entry name" value="phge_HK97_gp10"/>
    <property type="match status" value="1"/>
</dbReference>
<dbReference type="OrthoDB" id="7585428at2"/>
<dbReference type="AlphaFoldDB" id="A0A451GGZ9"/>
<reference evidence="1 2" key="1">
    <citation type="journal article" date="2015" name="Int. J. Syst. Evol. Microbiol.">
        <title>Gemmobacter intermedius sp. nov., isolated from a white stork (Ciconia ciconia).</title>
        <authorList>
            <person name="Kampfer P."/>
            <person name="Jerzak L."/>
            <person name="Wilharm G."/>
            <person name="Golke J."/>
            <person name="Busse H.J."/>
            <person name="Glaeser S.P."/>
        </authorList>
    </citation>
    <scope>NUCLEOTIDE SEQUENCE [LARGE SCALE GENOMIC DNA]</scope>
    <source>
        <strain evidence="1 2">119/4</strain>
    </source>
</reference>
<evidence type="ECO:0000313" key="1">
    <source>
        <dbReference type="EMBL" id="RWY37134.1"/>
    </source>
</evidence>
<protein>
    <recommendedName>
        <fullName evidence="3">HK97 gp10 family phage protein</fullName>
    </recommendedName>
</protein>
<evidence type="ECO:0000313" key="2">
    <source>
        <dbReference type="Proteomes" id="UP000287168"/>
    </source>
</evidence>
<dbReference type="Proteomes" id="UP000287168">
    <property type="component" value="Unassembled WGS sequence"/>
</dbReference>